<dbReference type="InterPro" id="IPR009057">
    <property type="entry name" value="Homeodomain-like_sf"/>
</dbReference>
<dbReference type="EMBL" id="MU853795">
    <property type="protein sequence ID" value="KAK3940530.1"/>
    <property type="molecule type" value="Genomic_DNA"/>
</dbReference>
<dbReference type="InterPro" id="IPR050224">
    <property type="entry name" value="TALE_homeobox"/>
</dbReference>
<evidence type="ECO:0000313" key="7">
    <source>
        <dbReference type="EMBL" id="KAK3940530.1"/>
    </source>
</evidence>
<proteinExistence type="predicted"/>
<dbReference type="SUPFAM" id="SSF46689">
    <property type="entry name" value="Homeodomain-like"/>
    <property type="match status" value="1"/>
</dbReference>
<evidence type="ECO:0000259" key="6">
    <source>
        <dbReference type="PROSITE" id="PS50071"/>
    </source>
</evidence>
<keyword evidence="1 4" id="KW-0238">DNA-binding</keyword>
<evidence type="ECO:0000256" key="1">
    <source>
        <dbReference type="ARBA" id="ARBA00023125"/>
    </source>
</evidence>
<dbReference type="PANTHER" id="PTHR11850">
    <property type="entry name" value="HOMEOBOX PROTEIN TRANSCRIPTION FACTORS"/>
    <property type="match status" value="1"/>
</dbReference>
<comment type="caution">
    <text evidence="7">The sequence shown here is derived from an EMBL/GenBank/DDBJ whole genome shotgun (WGS) entry which is preliminary data.</text>
</comment>
<accession>A0AAN6N811</accession>
<organism evidence="7 8">
    <name type="scientific">Diplogelasinospora grovesii</name>
    <dbReference type="NCBI Taxonomy" id="303347"/>
    <lineage>
        <taxon>Eukaryota</taxon>
        <taxon>Fungi</taxon>
        <taxon>Dikarya</taxon>
        <taxon>Ascomycota</taxon>
        <taxon>Pezizomycotina</taxon>
        <taxon>Sordariomycetes</taxon>
        <taxon>Sordariomycetidae</taxon>
        <taxon>Sordariales</taxon>
        <taxon>Diplogelasinosporaceae</taxon>
        <taxon>Diplogelasinospora</taxon>
    </lineage>
</organism>
<feature type="region of interest" description="Disordered" evidence="5">
    <location>
        <begin position="371"/>
        <end position="429"/>
    </location>
</feature>
<dbReference type="InterPro" id="IPR008422">
    <property type="entry name" value="KN_HD"/>
</dbReference>
<evidence type="ECO:0000256" key="2">
    <source>
        <dbReference type="ARBA" id="ARBA00023155"/>
    </source>
</evidence>
<feature type="DNA-binding region" description="Homeobox" evidence="4">
    <location>
        <begin position="298"/>
        <end position="360"/>
    </location>
</feature>
<keyword evidence="2 4" id="KW-0371">Homeobox</keyword>
<dbReference type="AlphaFoldDB" id="A0AAN6N811"/>
<dbReference type="Proteomes" id="UP001303473">
    <property type="component" value="Unassembled WGS sequence"/>
</dbReference>
<evidence type="ECO:0000313" key="8">
    <source>
        <dbReference type="Proteomes" id="UP001303473"/>
    </source>
</evidence>
<dbReference type="GO" id="GO:0005634">
    <property type="term" value="C:nucleus"/>
    <property type="evidence" value="ECO:0007669"/>
    <property type="project" value="UniProtKB-SubCell"/>
</dbReference>
<dbReference type="GO" id="GO:0003677">
    <property type="term" value="F:DNA binding"/>
    <property type="evidence" value="ECO:0007669"/>
    <property type="project" value="UniProtKB-UniRule"/>
</dbReference>
<dbReference type="CDD" id="cd00086">
    <property type="entry name" value="homeodomain"/>
    <property type="match status" value="1"/>
</dbReference>
<reference evidence="8" key="1">
    <citation type="journal article" date="2023" name="Mol. Phylogenet. Evol.">
        <title>Genome-scale phylogeny and comparative genomics of the fungal order Sordariales.</title>
        <authorList>
            <person name="Hensen N."/>
            <person name="Bonometti L."/>
            <person name="Westerberg I."/>
            <person name="Brannstrom I.O."/>
            <person name="Guillou S."/>
            <person name="Cros-Aarteil S."/>
            <person name="Calhoun S."/>
            <person name="Haridas S."/>
            <person name="Kuo A."/>
            <person name="Mondo S."/>
            <person name="Pangilinan J."/>
            <person name="Riley R."/>
            <person name="LaButti K."/>
            <person name="Andreopoulos B."/>
            <person name="Lipzen A."/>
            <person name="Chen C."/>
            <person name="Yan M."/>
            <person name="Daum C."/>
            <person name="Ng V."/>
            <person name="Clum A."/>
            <person name="Steindorff A."/>
            <person name="Ohm R.A."/>
            <person name="Martin F."/>
            <person name="Silar P."/>
            <person name="Natvig D.O."/>
            <person name="Lalanne C."/>
            <person name="Gautier V."/>
            <person name="Ament-Velasquez S.L."/>
            <person name="Kruys A."/>
            <person name="Hutchinson M.I."/>
            <person name="Powell A.J."/>
            <person name="Barry K."/>
            <person name="Miller A.N."/>
            <person name="Grigoriev I.V."/>
            <person name="Debuchy R."/>
            <person name="Gladieux P."/>
            <person name="Hiltunen Thoren M."/>
            <person name="Johannesson H."/>
        </authorList>
    </citation>
    <scope>NUCLEOTIDE SEQUENCE [LARGE SCALE GENOMIC DNA]</scope>
    <source>
        <strain evidence="8">CBS 340.73</strain>
    </source>
</reference>
<dbReference type="SMART" id="SM00389">
    <property type="entry name" value="HOX"/>
    <property type="match status" value="1"/>
</dbReference>
<keyword evidence="3 4" id="KW-0539">Nucleus</keyword>
<feature type="region of interest" description="Disordered" evidence="5">
    <location>
        <begin position="82"/>
        <end position="111"/>
    </location>
</feature>
<dbReference type="PROSITE" id="PS50071">
    <property type="entry name" value="HOMEOBOX_2"/>
    <property type="match status" value="1"/>
</dbReference>
<dbReference type="Gene3D" id="1.10.10.60">
    <property type="entry name" value="Homeodomain-like"/>
    <property type="match status" value="1"/>
</dbReference>
<dbReference type="GO" id="GO:0006355">
    <property type="term" value="P:regulation of DNA-templated transcription"/>
    <property type="evidence" value="ECO:0007669"/>
    <property type="project" value="InterPro"/>
</dbReference>
<comment type="subcellular location">
    <subcellularLocation>
        <location evidence="4">Nucleus</location>
    </subcellularLocation>
</comment>
<protein>
    <recommendedName>
        <fullName evidence="6">Homeobox domain-containing protein</fullName>
    </recommendedName>
</protein>
<sequence>MSMIAMAQPVPHSVFKRDFAWDEARQPEFTMSRPWGDAERVALPSIRQAFPELSLRILRPEANARTPPSTTSPVMGLGAGAVTPPEYVHSPNQQKRRRLSFGEEVDERASQVPRLYTSPTSIRDPQMTGSRGMSPALSSRCVTDSWAGASRTSPYLTHTGALPPMREQPAPIEVSERERLEHRSSLVLPRLLNLDFDRGSATMPRIRGRSSDDGRPDSAGQAMAHAGGMVMEPRGPPFRPGSFFGYHHPSRAQSLSLGSIHGYDRGQFSSAGYGPQYHQDCMRIGELGGPGLNGDNKQRKRRGNLPKETTDKLRAWFISHLQHPYPTEDEKQELMRQTGLQMNQISNWFINARRRQLPALKNNARAESDAMASALRGADGKVLSSTERDEYDVDGKRRGSLSDGDGSSYDDDYESLRRRPTADIGRGSV</sequence>
<feature type="region of interest" description="Disordered" evidence="5">
    <location>
        <begin position="202"/>
        <end position="222"/>
    </location>
</feature>
<name>A0AAN6N811_9PEZI</name>
<gene>
    <name evidence="7" type="ORF">QBC46DRAFT_364062</name>
</gene>
<keyword evidence="8" id="KW-1185">Reference proteome</keyword>
<evidence type="ECO:0000256" key="4">
    <source>
        <dbReference type="PROSITE-ProRule" id="PRU00108"/>
    </source>
</evidence>
<evidence type="ECO:0000256" key="5">
    <source>
        <dbReference type="SAM" id="MobiDB-lite"/>
    </source>
</evidence>
<feature type="region of interest" description="Disordered" evidence="5">
    <location>
        <begin position="289"/>
        <end position="308"/>
    </location>
</feature>
<evidence type="ECO:0000256" key="3">
    <source>
        <dbReference type="ARBA" id="ARBA00023242"/>
    </source>
</evidence>
<dbReference type="InterPro" id="IPR001356">
    <property type="entry name" value="HD"/>
</dbReference>
<dbReference type="Pfam" id="PF05920">
    <property type="entry name" value="Homeobox_KN"/>
    <property type="match status" value="1"/>
</dbReference>
<feature type="domain" description="Homeobox" evidence="6">
    <location>
        <begin position="296"/>
        <end position="359"/>
    </location>
</feature>